<feature type="signal peptide" evidence="1">
    <location>
        <begin position="1"/>
        <end position="19"/>
    </location>
</feature>
<evidence type="ECO:0000313" key="2">
    <source>
        <dbReference type="EMBL" id="MBB6481319.1"/>
    </source>
</evidence>
<feature type="chain" id="PRO_5032670345" description="DUF5640 domain-containing protein" evidence="1">
    <location>
        <begin position="20"/>
        <end position="121"/>
    </location>
</feature>
<evidence type="ECO:0000256" key="1">
    <source>
        <dbReference type="SAM" id="SignalP"/>
    </source>
</evidence>
<dbReference type="AlphaFoldDB" id="A0A841RER0"/>
<organism evidence="2 3">
    <name type="scientific">Spirochaeta isovalerica</name>
    <dbReference type="NCBI Taxonomy" id="150"/>
    <lineage>
        <taxon>Bacteria</taxon>
        <taxon>Pseudomonadati</taxon>
        <taxon>Spirochaetota</taxon>
        <taxon>Spirochaetia</taxon>
        <taxon>Spirochaetales</taxon>
        <taxon>Spirochaetaceae</taxon>
        <taxon>Spirochaeta</taxon>
    </lineage>
</organism>
<keyword evidence="1" id="KW-0732">Signal</keyword>
<evidence type="ECO:0000313" key="3">
    <source>
        <dbReference type="Proteomes" id="UP000587760"/>
    </source>
</evidence>
<keyword evidence="3" id="KW-1185">Reference proteome</keyword>
<dbReference type="RefSeq" id="WP_184747572.1">
    <property type="nucleotide sequence ID" value="NZ_JACHGJ010000006.1"/>
</dbReference>
<protein>
    <recommendedName>
        <fullName evidence="4">DUF5640 domain-containing protein</fullName>
    </recommendedName>
</protein>
<dbReference type="Proteomes" id="UP000587760">
    <property type="component" value="Unassembled WGS sequence"/>
</dbReference>
<dbReference type="EMBL" id="JACHGJ010000006">
    <property type="protein sequence ID" value="MBB6481319.1"/>
    <property type="molecule type" value="Genomic_DNA"/>
</dbReference>
<comment type="caution">
    <text evidence="2">The sequence shown here is derived from an EMBL/GenBank/DDBJ whole genome shotgun (WGS) entry which is preliminary data.</text>
</comment>
<evidence type="ECO:0008006" key="4">
    <source>
        <dbReference type="Google" id="ProtNLM"/>
    </source>
</evidence>
<sequence>MKKVLLTAFLLISSITLFSQSIDLGDFPIGKWADEKWDAIWEFNSDNIRILDEQGNVIYDFQDKTIVDFKISPSTAGLELSFYCQETGKKYKFVKGLTSLDLNLIIDTDSGIHYETKMPKK</sequence>
<proteinExistence type="predicted"/>
<reference evidence="2 3" key="1">
    <citation type="submission" date="2020-08" db="EMBL/GenBank/DDBJ databases">
        <title>Genomic Encyclopedia of Type Strains, Phase IV (KMG-IV): sequencing the most valuable type-strain genomes for metagenomic binning, comparative biology and taxonomic classification.</title>
        <authorList>
            <person name="Goeker M."/>
        </authorList>
    </citation>
    <scope>NUCLEOTIDE SEQUENCE [LARGE SCALE GENOMIC DNA]</scope>
    <source>
        <strain evidence="2 3">DSM 2461</strain>
    </source>
</reference>
<name>A0A841RER0_9SPIO</name>
<gene>
    <name evidence="2" type="ORF">HNR50_002999</name>
</gene>
<accession>A0A841RER0</accession>